<dbReference type="Proteomes" id="UP000499080">
    <property type="component" value="Unassembled WGS sequence"/>
</dbReference>
<comment type="caution">
    <text evidence="1">The sequence shown here is derived from an EMBL/GenBank/DDBJ whole genome shotgun (WGS) entry which is preliminary data.</text>
</comment>
<name>A0A4Y2H1D4_ARAVE</name>
<accession>A0A4Y2H1D4</accession>
<evidence type="ECO:0000313" key="1">
    <source>
        <dbReference type="EMBL" id="GBM58905.1"/>
    </source>
</evidence>
<dbReference type="EMBL" id="BGPR01001655">
    <property type="protein sequence ID" value="GBM58905.1"/>
    <property type="molecule type" value="Genomic_DNA"/>
</dbReference>
<proteinExistence type="predicted"/>
<gene>
    <name evidence="1" type="ORF">AVEN_173237_1</name>
</gene>
<keyword evidence="2" id="KW-1185">Reference proteome</keyword>
<evidence type="ECO:0000313" key="2">
    <source>
        <dbReference type="Proteomes" id="UP000499080"/>
    </source>
</evidence>
<sequence>MGKKYLKTCKFPLKRCDYPSYMPKMISSLNVKMLLLANLNMIAQLSDCFPITNVESFCGKIVSTCLRDSFPCRSTVERVVLRNDATAAHQFSPQWELDNVSFADDNFTSEMSCSWACTQFGSFILYLSNMFGSSECFLSLLIGVM</sequence>
<protein>
    <submittedName>
        <fullName evidence="1">Uncharacterized protein</fullName>
    </submittedName>
</protein>
<reference evidence="1 2" key="1">
    <citation type="journal article" date="2019" name="Sci. Rep.">
        <title>Orb-weaving spider Araneus ventricosus genome elucidates the spidroin gene catalogue.</title>
        <authorList>
            <person name="Kono N."/>
            <person name="Nakamura H."/>
            <person name="Ohtoshi R."/>
            <person name="Moran D.A.P."/>
            <person name="Shinohara A."/>
            <person name="Yoshida Y."/>
            <person name="Fujiwara M."/>
            <person name="Mori M."/>
            <person name="Tomita M."/>
            <person name="Arakawa K."/>
        </authorList>
    </citation>
    <scope>NUCLEOTIDE SEQUENCE [LARGE SCALE GENOMIC DNA]</scope>
</reference>
<dbReference type="AlphaFoldDB" id="A0A4Y2H1D4"/>
<organism evidence="1 2">
    <name type="scientific">Araneus ventricosus</name>
    <name type="common">Orbweaver spider</name>
    <name type="synonym">Epeira ventricosa</name>
    <dbReference type="NCBI Taxonomy" id="182803"/>
    <lineage>
        <taxon>Eukaryota</taxon>
        <taxon>Metazoa</taxon>
        <taxon>Ecdysozoa</taxon>
        <taxon>Arthropoda</taxon>
        <taxon>Chelicerata</taxon>
        <taxon>Arachnida</taxon>
        <taxon>Araneae</taxon>
        <taxon>Araneomorphae</taxon>
        <taxon>Entelegynae</taxon>
        <taxon>Araneoidea</taxon>
        <taxon>Araneidae</taxon>
        <taxon>Araneus</taxon>
    </lineage>
</organism>